<accession>A0ABY3EK37</accession>
<proteinExistence type="predicted"/>
<name>A0ABY3EK37_9BURK</name>
<dbReference type="RefSeq" id="WP_144200215.1">
    <property type="nucleotide sequence ID" value="NZ_CAJPVH010000008.1"/>
</dbReference>
<gene>
    <name evidence="1" type="ORF">FGG12_19340</name>
</gene>
<comment type="caution">
    <text evidence="1">The sequence shown here is derived from an EMBL/GenBank/DDBJ whole genome shotgun (WGS) entry which is preliminary data.</text>
</comment>
<sequence length="64" mass="7331">MGKAEIFLLQTFPDMGREVWAKWDEEAGIYELFLSQEADDYVGCADSVADARKVARDLAKEWMN</sequence>
<reference evidence="1 2" key="1">
    <citation type="submission" date="2019-05" db="EMBL/GenBank/DDBJ databases">
        <title>Whole genome sequence analysis of Cupriavidus campinensis S14E4C strain.</title>
        <authorList>
            <person name="Abbaszade G."/>
            <person name="Szabo A."/>
            <person name="Toumi M."/>
            <person name="Toth E."/>
        </authorList>
    </citation>
    <scope>NUCLEOTIDE SEQUENCE [LARGE SCALE GENOMIC DNA]</scope>
    <source>
        <strain evidence="1 2">S14E4C</strain>
    </source>
</reference>
<evidence type="ECO:0008006" key="3">
    <source>
        <dbReference type="Google" id="ProtNLM"/>
    </source>
</evidence>
<keyword evidence="2" id="KW-1185">Reference proteome</keyword>
<protein>
    <recommendedName>
        <fullName evidence="3">Type II toxin-antitoxin system HicB family antitoxin</fullName>
    </recommendedName>
</protein>
<dbReference type="Proteomes" id="UP000318943">
    <property type="component" value="Unassembled WGS sequence"/>
</dbReference>
<dbReference type="EMBL" id="VCIZ01000012">
    <property type="protein sequence ID" value="TSP11018.1"/>
    <property type="molecule type" value="Genomic_DNA"/>
</dbReference>
<evidence type="ECO:0000313" key="1">
    <source>
        <dbReference type="EMBL" id="TSP11018.1"/>
    </source>
</evidence>
<evidence type="ECO:0000313" key="2">
    <source>
        <dbReference type="Proteomes" id="UP000318943"/>
    </source>
</evidence>
<organism evidence="1 2">
    <name type="scientific">Cupriavidus campinensis</name>
    <dbReference type="NCBI Taxonomy" id="151783"/>
    <lineage>
        <taxon>Bacteria</taxon>
        <taxon>Pseudomonadati</taxon>
        <taxon>Pseudomonadota</taxon>
        <taxon>Betaproteobacteria</taxon>
        <taxon>Burkholderiales</taxon>
        <taxon>Burkholderiaceae</taxon>
        <taxon>Cupriavidus</taxon>
    </lineage>
</organism>